<evidence type="ECO:0000256" key="2">
    <source>
        <dbReference type="ARBA" id="ARBA00005076"/>
    </source>
</evidence>
<dbReference type="STRING" id="1193181.BN10_1000002"/>
<sequence>MTLAVVGATGAVGRVLLQVLPTRAVVWDRVKLAASSEDVGQTITVGGRDLVVEALTEEFFDGVDVAVVDIPPPVVDHWVRYAAGRGVVVIDNSPVFRGDPEVPLVATEVNPQRAKDRPLGIIANPGATVMTMIDALATLHAGWQLEELVVTTLQAASGLGRKGIARLYDEIEVVSGDRTLGQRPGDIRRLIEHELGESVFPGPLAMNVLPMVGHLADDGWTSEEVKVREETRRILGLPGLRVSATCVRVPVVSSHSINVHARFANRIDVGKARQALVECPAVVVLDDPEHAEFPTPNDVVGADPRFAGRIRQMADLPQTLDLFLSGDNLRKGAALNMLQTAELIRAELLA</sequence>
<dbReference type="eggNOG" id="COG0136">
    <property type="taxonomic scope" value="Bacteria"/>
</dbReference>
<evidence type="ECO:0000256" key="5">
    <source>
        <dbReference type="ARBA" id="ARBA00011738"/>
    </source>
</evidence>
<dbReference type="GO" id="GO:0046983">
    <property type="term" value="F:protein dimerization activity"/>
    <property type="evidence" value="ECO:0007669"/>
    <property type="project" value="InterPro"/>
</dbReference>
<evidence type="ECO:0000313" key="14">
    <source>
        <dbReference type="EMBL" id="CCH68481.1"/>
    </source>
</evidence>
<keyword evidence="15" id="KW-1185">Reference proteome</keyword>
<dbReference type="EC" id="1.2.1.11" evidence="6"/>
<evidence type="ECO:0000256" key="6">
    <source>
        <dbReference type="ARBA" id="ARBA00013120"/>
    </source>
</evidence>
<dbReference type="NCBIfam" id="NF011456">
    <property type="entry name" value="PRK14874.1"/>
    <property type="match status" value="1"/>
</dbReference>
<dbReference type="SUPFAM" id="SSF55347">
    <property type="entry name" value="Glyceraldehyde-3-phosphate dehydrogenase-like, C-terminal domain"/>
    <property type="match status" value="1"/>
</dbReference>
<dbReference type="RefSeq" id="WP_010851385.1">
    <property type="nucleotide sequence ID" value="NZ_HF570956.1"/>
</dbReference>
<dbReference type="UniPathway" id="UPA00034">
    <property type="reaction ID" value="UER00016"/>
</dbReference>
<dbReference type="InterPro" id="IPR036291">
    <property type="entry name" value="NAD(P)-bd_dom_sf"/>
</dbReference>
<keyword evidence="9" id="KW-0521">NADP</keyword>
<evidence type="ECO:0000256" key="3">
    <source>
        <dbReference type="ARBA" id="ARBA00005097"/>
    </source>
</evidence>
<accession>N0DYQ0</accession>
<comment type="pathway">
    <text evidence="2">Amino-acid biosynthesis; L-lysine biosynthesis via DAP pathway; (S)-tetrahydrodipicolinate from L-aspartate: step 2/4.</text>
</comment>
<dbReference type="Proteomes" id="UP000013167">
    <property type="component" value="Unassembled WGS sequence"/>
</dbReference>
<keyword evidence="7" id="KW-0028">Amino-acid biosynthesis</keyword>
<dbReference type="GO" id="GO:0050661">
    <property type="term" value="F:NADP binding"/>
    <property type="evidence" value="ECO:0007669"/>
    <property type="project" value="InterPro"/>
</dbReference>
<dbReference type="Pfam" id="PF01118">
    <property type="entry name" value="Semialdhyde_dh"/>
    <property type="match status" value="1"/>
</dbReference>
<dbReference type="GO" id="GO:0009088">
    <property type="term" value="P:threonine biosynthetic process"/>
    <property type="evidence" value="ECO:0007669"/>
    <property type="project" value="UniProtKB-UniPathway"/>
</dbReference>
<organism evidence="14 15">
    <name type="scientific">Phycicoccus elongatus Lp2</name>
    <dbReference type="NCBI Taxonomy" id="1193181"/>
    <lineage>
        <taxon>Bacteria</taxon>
        <taxon>Bacillati</taxon>
        <taxon>Actinomycetota</taxon>
        <taxon>Actinomycetes</taxon>
        <taxon>Micrococcales</taxon>
        <taxon>Intrasporangiaceae</taxon>
        <taxon>Phycicoccus</taxon>
    </lineage>
</organism>
<dbReference type="SMART" id="SM00859">
    <property type="entry name" value="Semialdhyde_dh"/>
    <property type="match status" value="1"/>
</dbReference>
<dbReference type="Gene3D" id="3.40.50.720">
    <property type="entry name" value="NAD(P)-binding Rossmann-like Domain"/>
    <property type="match status" value="1"/>
</dbReference>
<evidence type="ECO:0000256" key="9">
    <source>
        <dbReference type="ARBA" id="ARBA00022857"/>
    </source>
</evidence>
<gene>
    <name evidence="14" type="primary">asd</name>
    <name evidence="14" type="ORF">BN10_1000002</name>
</gene>
<feature type="domain" description="Semialdehyde dehydrogenase NAD-binding" evidence="13">
    <location>
        <begin position="2"/>
        <end position="117"/>
    </location>
</feature>
<keyword evidence="8" id="KW-0791">Threonine biosynthesis</keyword>
<dbReference type="InterPro" id="IPR000319">
    <property type="entry name" value="Asp-semialdehyde_DH_CS"/>
</dbReference>
<proteinExistence type="inferred from homology"/>
<evidence type="ECO:0000313" key="15">
    <source>
        <dbReference type="Proteomes" id="UP000013167"/>
    </source>
</evidence>
<comment type="similarity">
    <text evidence="4">Belongs to the aspartate-semialdehyde dehydrogenase family.</text>
</comment>
<evidence type="ECO:0000256" key="11">
    <source>
        <dbReference type="ARBA" id="ARBA00023167"/>
    </source>
</evidence>
<dbReference type="GO" id="GO:0009089">
    <property type="term" value="P:lysine biosynthetic process via diaminopimelate"/>
    <property type="evidence" value="ECO:0007669"/>
    <property type="project" value="UniProtKB-UniPathway"/>
</dbReference>
<dbReference type="PROSITE" id="PS01103">
    <property type="entry name" value="ASD"/>
    <property type="match status" value="1"/>
</dbReference>
<comment type="caution">
    <text evidence="14">The sequence shown here is derived from an EMBL/GenBank/DDBJ whole genome shotgun (WGS) entry which is preliminary data.</text>
</comment>
<dbReference type="PIRSF" id="PIRSF000148">
    <property type="entry name" value="ASA_dh"/>
    <property type="match status" value="1"/>
</dbReference>
<evidence type="ECO:0000256" key="4">
    <source>
        <dbReference type="ARBA" id="ARBA00010584"/>
    </source>
</evidence>
<dbReference type="Pfam" id="PF02774">
    <property type="entry name" value="Semialdhyde_dhC"/>
    <property type="match status" value="1"/>
</dbReference>
<comment type="subunit">
    <text evidence="5">Homodimer.</text>
</comment>
<dbReference type="GO" id="GO:0009086">
    <property type="term" value="P:methionine biosynthetic process"/>
    <property type="evidence" value="ECO:0007669"/>
    <property type="project" value="UniProtKB-KW"/>
</dbReference>
<comment type="catalytic activity">
    <reaction evidence="12">
        <text>L-aspartate 4-semialdehyde + phosphate + NADP(+) = 4-phospho-L-aspartate + NADPH + H(+)</text>
        <dbReference type="Rhea" id="RHEA:24284"/>
        <dbReference type="ChEBI" id="CHEBI:15378"/>
        <dbReference type="ChEBI" id="CHEBI:43474"/>
        <dbReference type="ChEBI" id="CHEBI:57535"/>
        <dbReference type="ChEBI" id="CHEBI:57783"/>
        <dbReference type="ChEBI" id="CHEBI:58349"/>
        <dbReference type="ChEBI" id="CHEBI:537519"/>
        <dbReference type="EC" id="1.2.1.11"/>
    </reaction>
</comment>
<dbReference type="InterPro" id="IPR000534">
    <property type="entry name" value="Semialdehyde_DH_NAD-bd"/>
</dbReference>
<dbReference type="GO" id="GO:0051287">
    <property type="term" value="F:NAD binding"/>
    <property type="evidence" value="ECO:0007669"/>
    <property type="project" value="InterPro"/>
</dbReference>
<dbReference type="EMBL" id="CAIZ01000003">
    <property type="protein sequence ID" value="CCH68481.1"/>
    <property type="molecule type" value="Genomic_DNA"/>
</dbReference>
<dbReference type="SUPFAM" id="SSF51735">
    <property type="entry name" value="NAD(P)-binding Rossmann-fold domains"/>
    <property type="match status" value="1"/>
</dbReference>
<evidence type="ECO:0000256" key="10">
    <source>
        <dbReference type="ARBA" id="ARBA00023002"/>
    </source>
</evidence>
<evidence type="ECO:0000256" key="7">
    <source>
        <dbReference type="ARBA" id="ARBA00022605"/>
    </source>
</evidence>
<evidence type="ECO:0000256" key="8">
    <source>
        <dbReference type="ARBA" id="ARBA00022697"/>
    </source>
</evidence>
<keyword evidence="11" id="KW-0486">Methionine biosynthesis</keyword>
<dbReference type="PANTHER" id="PTHR46278:SF2">
    <property type="entry name" value="ASPARTATE-SEMIALDEHYDE DEHYDROGENASE"/>
    <property type="match status" value="1"/>
</dbReference>
<comment type="pathway">
    <text evidence="1">Amino-acid biosynthesis; L-methionine biosynthesis via de novo pathway; L-homoserine from L-aspartate: step 2/3.</text>
</comment>
<evidence type="ECO:0000259" key="13">
    <source>
        <dbReference type="SMART" id="SM00859"/>
    </source>
</evidence>
<dbReference type="GO" id="GO:0004073">
    <property type="term" value="F:aspartate-semialdehyde dehydrogenase activity"/>
    <property type="evidence" value="ECO:0007669"/>
    <property type="project" value="UniProtKB-EC"/>
</dbReference>
<reference evidence="14 15" key="1">
    <citation type="journal article" date="2013" name="ISME J.">
        <title>A metabolic model for members of the genus Tetrasphaera involved in enhanced biological phosphorus removal.</title>
        <authorList>
            <person name="Kristiansen R."/>
            <person name="Nguyen H.T.T."/>
            <person name="Saunders A.M."/>
            <person name="Nielsen J.L."/>
            <person name="Wimmer R."/>
            <person name="Le V.Q."/>
            <person name="McIlroy S.J."/>
            <person name="Petrovski S."/>
            <person name="Seviour R.J."/>
            <person name="Calteau A."/>
            <person name="Nielsen K.L."/>
            <person name="Nielsen P.H."/>
        </authorList>
    </citation>
    <scope>NUCLEOTIDE SEQUENCE [LARGE SCALE GENOMIC DNA]</scope>
    <source>
        <strain evidence="14 15">Lp2</strain>
    </source>
</reference>
<name>N0DYQ0_9MICO</name>
<dbReference type="HOGENOM" id="CLU_049966_0_0_11"/>
<dbReference type="UniPathway" id="UPA00050">
    <property type="reaction ID" value="UER00463"/>
</dbReference>
<evidence type="ECO:0000256" key="1">
    <source>
        <dbReference type="ARBA" id="ARBA00005021"/>
    </source>
</evidence>
<evidence type="ECO:0000256" key="12">
    <source>
        <dbReference type="ARBA" id="ARBA00047891"/>
    </source>
</evidence>
<dbReference type="AlphaFoldDB" id="N0DYQ0"/>
<protein>
    <recommendedName>
        <fullName evidence="6">aspartate-semialdehyde dehydrogenase</fullName>
        <ecNumber evidence="6">1.2.1.11</ecNumber>
    </recommendedName>
</protein>
<dbReference type="InterPro" id="IPR012280">
    <property type="entry name" value="Semialdhyde_DH_dimer_dom"/>
</dbReference>
<dbReference type="Gene3D" id="3.30.360.10">
    <property type="entry name" value="Dihydrodipicolinate Reductase, domain 2"/>
    <property type="match status" value="1"/>
</dbReference>
<comment type="pathway">
    <text evidence="3">Amino-acid biosynthesis; L-threonine biosynthesis; L-threonine from L-aspartate: step 2/5.</text>
</comment>
<keyword evidence="10 14" id="KW-0560">Oxidoreductase</keyword>
<dbReference type="PANTHER" id="PTHR46278">
    <property type="entry name" value="DEHYDROGENASE, PUTATIVE-RELATED"/>
    <property type="match status" value="1"/>
</dbReference>
<dbReference type="UniPathway" id="UPA00051">
    <property type="reaction ID" value="UER00464"/>
</dbReference>